<dbReference type="SMART" id="SM00174">
    <property type="entry name" value="RHO"/>
    <property type="match status" value="1"/>
</dbReference>
<dbReference type="AlphaFoldDB" id="A0A9W9Z8Z9"/>
<evidence type="ECO:0000313" key="13">
    <source>
        <dbReference type="EMBL" id="KAJ7376208.1"/>
    </source>
</evidence>
<dbReference type="InterPro" id="IPR027417">
    <property type="entry name" value="P-loop_NTPase"/>
</dbReference>
<dbReference type="PROSITE" id="PS51420">
    <property type="entry name" value="RHO"/>
    <property type="match status" value="1"/>
</dbReference>
<keyword evidence="3" id="KW-0342">GTP-binding</keyword>
<keyword evidence="6" id="KW-0636">Prenylation</keyword>
<keyword evidence="2" id="KW-0547">Nucleotide-binding</keyword>
<dbReference type="Proteomes" id="UP001163046">
    <property type="component" value="Unassembled WGS sequence"/>
</dbReference>
<sequence>MFQRQVSAEGTEDSYDYLFKIVLIGDSGVGKSNLLSRYTKNEFHLGSKATIGVELAQNTIEVEDKNIRAQIWDTAGQERYRAITSAYYRGALGAILVYDIAKVTSFQNLDKWIAELKQHTESNLSVIIVGNKSDLKHLRIVETKRGRQYAADQGTLFMETSALDSTNVTEAFEDLVMHIYEGVKNREKEKKSRTVLPLPPDHLAHIQNGTNGTVNITSSGAESQSGKHRNNRLPCCST</sequence>
<protein>
    <recommendedName>
        <fullName evidence="9">Ras-related protein Rab-25</fullName>
    </recommendedName>
</protein>
<comment type="subunit">
    <text evidence="11">Interacts (GTP-bound form) with RAB11FIP1, RAB11FIP2, RAB11FIP3 and RAB11FIP4. Interacts (via the hypervariable C-terminal region) with ITGB1 (via the cytoplasmic region); the interaction is GTP-dependent. Interacts with ITGAV. Associates with the integrin alpha-V/beta-1 heterodimer. Interacts with VPS33B.</text>
</comment>
<proteinExistence type="inferred from homology"/>
<evidence type="ECO:0000256" key="7">
    <source>
        <dbReference type="ARBA" id="ARBA00037836"/>
    </source>
</evidence>
<dbReference type="CDD" id="cd01868">
    <property type="entry name" value="Rab11_like"/>
    <property type="match status" value="1"/>
</dbReference>
<organism evidence="13 14">
    <name type="scientific">Desmophyllum pertusum</name>
    <dbReference type="NCBI Taxonomy" id="174260"/>
    <lineage>
        <taxon>Eukaryota</taxon>
        <taxon>Metazoa</taxon>
        <taxon>Cnidaria</taxon>
        <taxon>Anthozoa</taxon>
        <taxon>Hexacorallia</taxon>
        <taxon>Scleractinia</taxon>
        <taxon>Caryophylliina</taxon>
        <taxon>Caryophylliidae</taxon>
        <taxon>Desmophyllum</taxon>
    </lineage>
</organism>
<gene>
    <name evidence="13" type="ORF">OS493_036029</name>
</gene>
<dbReference type="InterPro" id="IPR005225">
    <property type="entry name" value="Small_GTP-bd"/>
</dbReference>
<evidence type="ECO:0000256" key="4">
    <source>
        <dbReference type="ARBA" id="ARBA00023136"/>
    </source>
</evidence>
<dbReference type="GO" id="GO:0003924">
    <property type="term" value="F:GTPase activity"/>
    <property type="evidence" value="ECO:0007669"/>
    <property type="project" value="InterPro"/>
</dbReference>
<dbReference type="PROSITE" id="PS51419">
    <property type="entry name" value="RAB"/>
    <property type="match status" value="1"/>
</dbReference>
<comment type="caution">
    <text evidence="13">The sequence shown here is derived from an EMBL/GenBank/DDBJ whole genome shotgun (WGS) entry which is preliminary data.</text>
</comment>
<feature type="region of interest" description="Disordered" evidence="12">
    <location>
        <begin position="208"/>
        <end position="238"/>
    </location>
</feature>
<evidence type="ECO:0000256" key="8">
    <source>
        <dbReference type="ARBA" id="ARBA00037868"/>
    </source>
</evidence>
<keyword evidence="4" id="KW-0472">Membrane</keyword>
<dbReference type="EMBL" id="MU826407">
    <property type="protein sequence ID" value="KAJ7376208.1"/>
    <property type="molecule type" value="Genomic_DNA"/>
</dbReference>
<dbReference type="GO" id="GO:0005525">
    <property type="term" value="F:GTP binding"/>
    <property type="evidence" value="ECO:0007669"/>
    <property type="project" value="UniProtKB-KW"/>
</dbReference>
<dbReference type="PRINTS" id="PR00449">
    <property type="entry name" value="RASTRNSFRMNG"/>
</dbReference>
<evidence type="ECO:0000256" key="5">
    <source>
        <dbReference type="ARBA" id="ARBA00023288"/>
    </source>
</evidence>
<keyword evidence="5" id="KW-0449">Lipoprotein</keyword>
<reference evidence="13" key="1">
    <citation type="submission" date="2023-01" db="EMBL/GenBank/DDBJ databases">
        <title>Genome assembly of the deep-sea coral Lophelia pertusa.</title>
        <authorList>
            <person name="Herrera S."/>
            <person name="Cordes E."/>
        </authorList>
    </citation>
    <scope>NUCLEOTIDE SEQUENCE</scope>
    <source>
        <strain evidence="13">USNM1676648</strain>
        <tissue evidence="13">Polyp</tissue>
    </source>
</reference>
<dbReference type="PROSITE" id="PS51421">
    <property type="entry name" value="RAS"/>
    <property type="match status" value="1"/>
</dbReference>
<evidence type="ECO:0000256" key="6">
    <source>
        <dbReference type="ARBA" id="ARBA00023289"/>
    </source>
</evidence>
<accession>A0A9W9Z8Z9</accession>
<evidence type="ECO:0000256" key="9">
    <source>
        <dbReference type="ARBA" id="ARBA00039508"/>
    </source>
</evidence>
<evidence type="ECO:0000256" key="12">
    <source>
        <dbReference type="SAM" id="MobiDB-lite"/>
    </source>
</evidence>
<evidence type="ECO:0000313" key="14">
    <source>
        <dbReference type="Proteomes" id="UP001163046"/>
    </source>
</evidence>
<dbReference type="InterPro" id="IPR001806">
    <property type="entry name" value="Small_GTPase"/>
</dbReference>
<dbReference type="Pfam" id="PF00071">
    <property type="entry name" value="Ras"/>
    <property type="match status" value="1"/>
</dbReference>
<feature type="compositionally biased region" description="Polar residues" evidence="12">
    <location>
        <begin position="208"/>
        <end position="224"/>
    </location>
</feature>
<dbReference type="NCBIfam" id="TIGR00231">
    <property type="entry name" value="small_GTP"/>
    <property type="match status" value="1"/>
</dbReference>
<dbReference type="SUPFAM" id="SSF52540">
    <property type="entry name" value="P-loop containing nucleoside triphosphate hydrolases"/>
    <property type="match status" value="1"/>
</dbReference>
<comment type="similarity">
    <text evidence="1">Belongs to the small GTPase superfamily. Rab family.</text>
</comment>
<dbReference type="GO" id="GO:0031260">
    <property type="term" value="C:pseudopodium membrane"/>
    <property type="evidence" value="ECO:0007669"/>
    <property type="project" value="UniProtKB-SubCell"/>
</dbReference>
<dbReference type="SMART" id="SM00175">
    <property type="entry name" value="RAB"/>
    <property type="match status" value="1"/>
</dbReference>
<dbReference type="GO" id="GO:0012505">
    <property type="term" value="C:endomembrane system"/>
    <property type="evidence" value="ECO:0007669"/>
    <property type="project" value="UniProtKB-SubCell"/>
</dbReference>
<evidence type="ECO:0000256" key="11">
    <source>
        <dbReference type="ARBA" id="ARBA00064728"/>
    </source>
</evidence>
<evidence type="ECO:0000256" key="3">
    <source>
        <dbReference type="ARBA" id="ARBA00023134"/>
    </source>
</evidence>
<comment type="function">
    <text evidence="10">The small GTPases Rab are key regulators of intracellular membrane trafficking, from the formation of transport vesicles to their fusion with membranes. Rabs cycle between an inactive GDP-bound form and an active GTP-bound form that is able to recruit to membranes different set of downstream effectors directly responsible for vesicle formation, movement, tethering and fusion. RAB25 regulates epithelial cell differentiation, proliferation and survival, thereby playing key roles in tumorigenesis. Promotes invasive migration of cells in which it functions to localize and maintain integrin alpha-V/beta-1 at the tips of extending pseudopodia. Involved in the regulation of epithelial morphogenesis through the control of CLDN4 expression and localization at tight junctions. May selectively regulate the apical recycling pathway. Together with MYO5B regulates transcytosis.</text>
</comment>
<comment type="subcellular location">
    <subcellularLocation>
        <location evidence="7">Cell projection</location>
        <location evidence="7">Pseudopodium membrane</location>
    </subcellularLocation>
    <subcellularLocation>
        <location evidence="8">Endomembrane system</location>
        <topology evidence="8">Lipid-anchor</topology>
    </subcellularLocation>
</comment>
<dbReference type="Gene3D" id="3.40.50.300">
    <property type="entry name" value="P-loop containing nucleotide triphosphate hydrolases"/>
    <property type="match status" value="1"/>
</dbReference>
<dbReference type="FunFam" id="3.40.50.300:FF:000067">
    <property type="entry name" value="ras-related protein RABA1f"/>
    <property type="match status" value="1"/>
</dbReference>
<evidence type="ECO:0000256" key="10">
    <source>
        <dbReference type="ARBA" id="ARBA00055320"/>
    </source>
</evidence>
<dbReference type="SMART" id="SM00173">
    <property type="entry name" value="RAS"/>
    <property type="match status" value="1"/>
</dbReference>
<name>A0A9W9Z8Z9_9CNID</name>
<dbReference type="OrthoDB" id="9989112at2759"/>
<evidence type="ECO:0000256" key="2">
    <source>
        <dbReference type="ARBA" id="ARBA00022741"/>
    </source>
</evidence>
<keyword evidence="14" id="KW-1185">Reference proteome</keyword>
<dbReference type="SMART" id="SM00176">
    <property type="entry name" value="RAN"/>
    <property type="match status" value="1"/>
</dbReference>
<dbReference type="PANTHER" id="PTHR47979">
    <property type="entry name" value="DRAB11-RELATED"/>
    <property type="match status" value="1"/>
</dbReference>
<dbReference type="InterPro" id="IPR050209">
    <property type="entry name" value="Rab_GTPases_membrane_traffic"/>
</dbReference>
<evidence type="ECO:0000256" key="1">
    <source>
        <dbReference type="ARBA" id="ARBA00006270"/>
    </source>
</evidence>